<feature type="signal peptide" evidence="4">
    <location>
        <begin position="1"/>
        <end position="22"/>
    </location>
</feature>
<evidence type="ECO:0000256" key="2">
    <source>
        <dbReference type="ARBA" id="ARBA00022448"/>
    </source>
</evidence>
<name>A0ABQ6KD60_9MICO</name>
<dbReference type="PANTHER" id="PTHR30061">
    <property type="entry name" value="MALTOSE-BINDING PERIPLASMIC PROTEIN"/>
    <property type="match status" value="1"/>
</dbReference>
<dbReference type="EMBL" id="BSVB01000001">
    <property type="protein sequence ID" value="GMA96497.1"/>
    <property type="molecule type" value="Genomic_DNA"/>
</dbReference>
<dbReference type="Pfam" id="PF13416">
    <property type="entry name" value="SBP_bac_8"/>
    <property type="match status" value="1"/>
</dbReference>
<dbReference type="InterPro" id="IPR006059">
    <property type="entry name" value="SBP"/>
</dbReference>
<feature type="chain" id="PRO_5046929442" evidence="4">
    <location>
        <begin position="23"/>
        <end position="404"/>
    </location>
</feature>
<dbReference type="Gene3D" id="3.40.190.10">
    <property type="entry name" value="Periplasmic binding protein-like II"/>
    <property type="match status" value="2"/>
</dbReference>
<evidence type="ECO:0000256" key="3">
    <source>
        <dbReference type="ARBA" id="ARBA00022729"/>
    </source>
</evidence>
<dbReference type="PANTHER" id="PTHR30061:SF50">
    <property type="entry name" value="MALTOSE_MALTODEXTRIN-BINDING PERIPLASMIC PROTEIN"/>
    <property type="match status" value="1"/>
</dbReference>
<keyword evidence="2" id="KW-0813">Transport</keyword>
<proteinExistence type="inferred from homology"/>
<accession>A0ABQ6KD60</accession>
<comment type="caution">
    <text evidence="5">The sequence shown here is derived from an EMBL/GenBank/DDBJ whole genome shotgun (WGS) entry which is preliminary data.</text>
</comment>
<protein>
    <submittedName>
        <fullName evidence="5">Sugar ABC transporter substrate-binding protein</fullName>
    </submittedName>
</protein>
<evidence type="ECO:0000313" key="6">
    <source>
        <dbReference type="Proteomes" id="UP001157034"/>
    </source>
</evidence>
<evidence type="ECO:0000256" key="4">
    <source>
        <dbReference type="SAM" id="SignalP"/>
    </source>
</evidence>
<dbReference type="PROSITE" id="PS51257">
    <property type="entry name" value="PROKAR_LIPOPROTEIN"/>
    <property type="match status" value="1"/>
</dbReference>
<reference evidence="6" key="1">
    <citation type="journal article" date="2019" name="Int. J. Syst. Evol. Microbiol.">
        <title>The Global Catalogue of Microorganisms (GCM) 10K type strain sequencing project: providing services to taxonomists for standard genome sequencing and annotation.</title>
        <authorList>
            <consortium name="The Broad Institute Genomics Platform"/>
            <consortium name="The Broad Institute Genome Sequencing Center for Infectious Disease"/>
            <person name="Wu L."/>
            <person name="Ma J."/>
        </authorList>
    </citation>
    <scope>NUCLEOTIDE SEQUENCE [LARGE SCALE GENOMIC DNA]</scope>
    <source>
        <strain evidence="6">NBRC 108894</strain>
    </source>
</reference>
<keyword evidence="6" id="KW-1185">Reference proteome</keyword>
<keyword evidence="3 4" id="KW-0732">Signal</keyword>
<evidence type="ECO:0000313" key="5">
    <source>
        <dbReference type="EMBL" id="GMA96497.1"/>
    </source>
</evidence>
<organism evidence="5 6">
    <name type="scientific">Pseudolysinimonas kribbensis</name>
    <dbReference type="NCBI Taxonomy" id="433641"/>
    <lineage>
        <taxon>Bacteria</taxon>
        <taxon>Bacillati</taxon>
        <taxon>Actinomycetota</taxon>
        <taxon>Actinomycetes</taxon>
        <taxon>Micrococcales</taxon>
        <taxon>Microbacteriaceae</taxon>
        <taxon>Pseudolysinimonas</taxon>
    </lineage>
</organism>
<dbReference type="Proteomes" id="UP001157034">
    <property type="component" value="Unassembled WGS sequence"/>
</dbReference>
<dbReference type="SUPFAM" id="SSF53850">
    <property type="entry name" value="Periplasmic binding protein-like II"/>
    <property type="match status" value="1"/>
</dbReference>
<evidence type="ECO:0000256" key="1">
    <source>
        <dbReference type="ARBA" id="ARBA00008520"/>
    </source>
</evidence>
<sequence>MRKMTTLAAAATAALLIGTALAACSSGGGSSGTTTLTVEDYYQSPQDKVMEGVYNTCGTALGVTIKATHVPGAGLIAKVLQQASAKNLPDVLMLDNPDVQQIASSGALSPLKDYGISGDGFAPAVVKAGTYKGDLYGLAPAVNSLALFYNTDMFTKAGLTPPKTWDELRSDAKQLTGNGVYGFAFSGINTYEGTWQFLPFMWTNGGDEKNIDTPQTAQALQFLVDMMNDGSISKASINWAQSDALDQFTAGKAAMMENGPWQFGSLAKFPDLHWATVPMPTRTASQTAVAPLGGEAFTVPETGDRGTMTTAGKLVKCITSSKNQVTIAQGEGDVPANLATAAKVGASNKLIQPFVEVVSHARARTGELGADWPKAATKIYTAEQLALTGKATPSAALKQAQGSN</sequence>
<comment type="similarity">
    <text evidence="1">Belongs to the bacterial solute-binding protein 1 family.</text>
</comment>
<gene>
    <name evidence="5" type="ORF">GCM10025881_33210</name>
</gene>